<evidence type="ECO:0000259" key="3">
    <source>
        <dbReference type="PROSITE" id="PS50905"/>
    </source>
</evidence>
<dbReference type="PROSITE" id="PS50905">
    <property type="entry name" value="FERRITIN_LIKE"/>
    <property type="match status" value="1"/>
</dbReference>
<dbReference type="CDD" id="cd00657">
    <property type="entry name" value="Ferritin_like"/>
    <property type="match status" value="1"/>
</dbReference>
<dbReference type="GO" id="GO:0006879">
    <property type="term" value="P:intracellular iron ion homeostasis"/>
    <property type="evidence" value="ECO:0007669"/>
    <property type="project" value="UniProtKB-KW"/>
</dbReference>
<dbReference type="InterPro" id="IPR008331">
    <property type="entry name" value="Ferritin_DPS_dom"/>
</dbReference>
<dbReference type="InterPro" id="IPR009078">
    <property type="entry name" value="Ferritin-like_SF"/>
</dbReference>
<accession>A0A225DRN1</accession>
<dbReference type="GO" id="GO:0004322">
    <property type="term" value="F:ferroxidase activity"/>
    <property type="evidence" value="ECO:0007669"/>
    <property type="project" value="TreeGrafter"/>
</dbReference>
<proteinExistence type="predicted"/>
<dbReference type="InterPro" id="IPR009040">
    <property type="entry name" value="Ferritin-like_diiron"/>
</dbReference>
<dbReference type="Proteomes" id="UP000214646">
    <property type="component" value="Unassembled WGS sequence"/>
</dbReference>
<gene>
    <name evidence="4" type="ORF">FRUB_05689</name>
</gene>
<dbReference type="PANTHER" id="PTHR30295:SF0">
    <property type="entry name" value="BACTERIOFERRITIN"/>
    <property type="match status" value="1"/>
</dbReference>
<dbReference type="GO" id="GO:0005829">
    <property type="term" value="C:cytosol"/>
    <property type="evidence" value="ECO:0007669"/>
    <property type="project" value="TreeGrafter"/>
</dbReference>
<evidence type="ECO:0000313" key="5">
    <source>
        <dbReference type="Proteomes" id="UP000214646"/>
    </source>
</evidence>
<dbReference type="AlphaFoldDB" id="A0A225DRN1"/>
<dbReference type="RefSeq" id="WP_238602772.1">
    <property type="nucleotide sequence ID" value="NZ_NIDE01000009.1"/>
</dbReference>
<dbReference type="GO" id="GO:0008199">
    <property type="term" value="F:ferric iron binding"/>
    <property type="evidence" value="ECO:0007669"/>
    <property type="project" value="InterPro"/>
</dbReference>
<protein>
    <submittedName>
        <fullName evidence="4">Bacterioferritin</fullName>
    </submittedName>
</protein>
<dbReference type="PANTHER" id="PTHR30295">
    <property type="entry name" value="BACTERIOFERRITIN"/>
    <property type="match status" value="1"/>
</dbReference>
<dbReference type="Pfam" id="PF00210">
    <property type="entry name" value="Ferritin"/>
    <property type="match status" value="1"/>
</dbReference>
<organism evidence="4 5">
    <name type="scientific">Fimbriiglobus ruber</name>
    <dbReference type="NCBI Taxonomy" id="1908690"/>
    <lineage>
        <taxon>Bacteria</taxon>
        <taxon>Pseudomonadati</taxon>
        <taxon>Planctomycetota</taxon>
        <taxon>Planctomycetia</taxon>
        <taxon>Gemmatales</taxon>
        <taxon>Gemmataceae</taxon>
        <taxon>Fimbriiglobus</taxon>
    </lineage>
</organism>
<evidence type="ECO:0000256" key="2">
    <source>
        <dbReference type="ARBA" id="ARBA00023004"/>
    </source>
</evidence>
<evidence type="ECO:0000313" key="4">
    <source>
        <dbReference type="EMBL" id="OWK39799.1"/>
    </source>
</evidence>
<dbReference type="Gene3D" id="1.20.1260.10">
    <property type="match status" value="1"/>
</dbReference>
<reference evidence="5" key="1">
    <citation type="submission" date="2017-06" db="EMBL/GenBank/DDBJ databases">
        <title>Genome analysis of Fimbriiglobus ruber SP5, the first member of the order Planctomycetales with confirmed chitinolytic capability.</title>
        <authorList>
            <person name="Ravin N.V."/>
            <person name="Rakitin A.L."/>
            <person name="Ivanova A.A."/>
            <person name="Beletsky A.V."/>
            <person name="Kulichevskaya I.S."/>
            <person name="Mardanov A.V."/>
            <person name="Dedysh S.N."/>
        </authorList>
    </citation>
    <scope>NUCLEOTIDE SEQUENCE [LARGE SCALE GENOMIC DNA]</scope>
    <source>
        <strain evidence="5">SP5</strain>
    </source>
</reference>
<name>A0A225DRN1_9BACT</name>
<dbReference type="SUPFAM" id="SSF47240">
    <property type="entry name" value="Ferritin-like"/>
    <property type="match status" value="1"/>
</dbReference>
<keyword evidence="2" id="KW-0408">Iron</keyword>
<dbReference type="EMBL" id="NIDE01000009">
    <property type="protein sequence ID" value="OWK39799.1"/>
    <property type="molecule type" value="Genomic_DNA"/>
</dbReference>
<dbReference type="InterPro" id="IPR012347">
    <property type="entry name" value="Ferritin-like"/>
</dbReference>
<keyword evidence="5" id="KW-1185">Reference proteome</keyword>
<feature type="domain" description="Ferritin-like diiron" evidence="3">
    <location>
        <begin position="1"/>
        <end position="135"/>
    </location>
</feature>
<evidence type="ECO:0000256" key="1">
    <source>
        <dbReference type="ARBA" id="ARBA00022434"/>
    </source>
</evidence>
<keyword evidence="1" id="KW-0409">Iron storage</keyword>
<comment type="caution">
    <text evidence="4">The sequence shown here is derived from an EMBL/GenBank/DDBJ whole genome shotgun (WGS) entry which is preliminary data.</text>
</comment>
<sequence>MGLNHDLAGEYQAIVMYIQCSAKLTGPYRRELRALFQAEIADEQGHAQFLADKIASLGGEPTTEPRPVPPADQPREMLGHALVAEKQAIANYTERLRQADAFGDIGLKVNLESQIADETRHKEELERVLAGWDER</sequence>
<dbReference type="GO" id="GO:0020037">
    <property type="term" value="F:heme binding"/>
    <property type="evidence" value="ECO:0007669"/>
    <property type="project" value="TreeGrafter"/>
</dbReference>